<dbReference type="PANTHER" id="PTHR22807:SF30">
    <property type="entry name" value="28S RRNA (CYTOSINE(4447)-C(5))-METHYLTRANSFERASE-RELATED"/>
    <property type="match status" value="1"/>
</dbReference>
<dbReference type="SUPFAM" id="SSF53335">
    <property type="entry name" value="S-adenosyl-L-methionine-dependent methyltransferases"/>
    <property type="match status" value="1"/>
</dbReference>
<evidence type="ECO:0000256" key="4">
    <source>
        <dbReference type="ARBA" id="ARBA00022691"/>
    </source>
</evidence>
<evidence type="ECO:0000313" key="9">
    <source>
        <dbReference type="Proteomes" id="UP000563523"/>
    </source>
</evidence>
<dbReference type="PRINTS" id="PR02008">
    <property type="entry name" value="RCMTFAMILY"/>
</dbReference>
<dbReference type="AlphaFoldDB" id="A0A850R4Q7"/>
<dbReference type="Gene3D" id="3.30.70.1170">
    <property type="entry name" value="Sun protein, domain 3"/>
    <property type="match status" value="1"/>
</dbReference>
<feature type="binding site" evidence="6">
    <location>
        <position position="127"/>
    </location>
    <ligand>
        <name>S-adenosyl-L-methionine</name>
        <dbReference type="ChEBI" id="CHEBI:59789"/>
    </ligand>
</feature>
<dbReference type="Pfam" id="PF13636">
    <property type="entry name" value="Methyltranf_PUA"/>
    <property type="match status" value="1"/>
</dbReference>
<dbReference type="InterPro" id="IPR031341">
    <property type="entry name" value="Methyltr_RsmF_N"/>
</dbReference>
<evidence type="ECO:0000256" key="3">
    <source>
        <dbReference type="ARBA" id="ARBA00022679"/>
    </source>
</evidence>
<comment type="caution">
    <text evidence="6">Lacks conserved residue(s) required for the propagation of feature annotation.</text>
</comment>
<dbReference type="InterPro" id="IPR023267">
    <property type="entry name" value="RCMT"/>
</dbReference>
<comment type="similarity">
    <text evidence="6">Belongs to the class I-like SAM-binding methyltransferase superfamily. RsmB/NOP family.</text>
</comment>
<accession>A0A850R4Q7</accession>
<dbReference type="PROSITE" id="PS51686">
    <property type="entry name" value="SAM_MT_RSMB_NOP"/>
    <property type="match status" value="1"/>
</dbReference>
<keyword evidence="2 6" id="KW-0489">Methyltransferase</keyword>
<dbReference type="PANTHER" id="PTHR22807">
    <property type="entry name" value="NOP2 YEAST -RELATED NOL1/NOP2/FMU SUN DOMAIN-CONTAINING"/>
    <property type="match status" value="1"/>
</dbReference>
<feature type="binding site" evidence="6">
    <location>
        <position position="172"/>
    </location>
    <ligand>
        <name>S-adenosyl-L-methionine</name>
        <dbReference type="ChEBI" id="CHEBI:59789"/>
    </ligand>
</feature>
<dbReference type="EMBL" id="JABZEC010000001">
    <property type="protein sequence ID" value="NVY95827.1"/>
    <property type="molecule type" value="Genomic_DNA"/>
</dbReference>
<proteinExistence type="inferred from homology"/>
<dbReference type="Gene3D" id="3.40.50.150">
    <property type="entry name" value="Vaccinia Virus protein VP39"/>
    <property type="match status" value="1"/>
</dbReference>
<evidence type="ECO:0000313" key="8">
    <source>
        <dbReference type="EMBL" id="NVY95827.1"/>
    </source>
</evidence>
<sequence>MSLPTDFIQKYQRLLASQAPEFLTSLAQAPTAGFRLNPQKAQLEQVNEDLSQPITEVSNGYRGKIDGHSIDHLAGWIYSQDPSAMNVAQVAQPQAHERVLDLCAAPGGKTTQLAALMHNQGLLIANEINHSRARVLSSNVERWGLTQTVVTNNSPAQLAAIFPHFFDCIVVDAPCSGEGLFRKDPTAMQYWSLDLVQQCAQRQQEILISAMQMLAPQGRIIYSTCTFAPEEDEQIIAWLLDNYPLTVQDLPRPAGVDSGRPEWGNQQMELKKAWRLFPQHYAGEGHFICALQCTETASSYQSSQEPYHRSNWPDQQLWQDFEQQTLQNISWPQLLRQQDNLYCPALNPETLASSKVLRNGLKLGTFKKKRFEPDHALVLALRPDQFQQVFDLNSSQFQHFVHGEALILTQNLPKGWIAVSYQNKIFAWGKVVQNQLKNFLPKGLRQP</sequence>
<dbReference type="InterPro" id="IPR031340">
    <property type="entry name" value="RsmF_methylt_CI"/>
</dbReference>
<organism evidence="8 9">
    <name type="scientific">Bombilactobacillus apium</name>
    <dbReference type="NCBI Taxonomy" id="2675299"/>
    <lineage>
        <taxon>Bacteria</taxon>
        <taxon>Bacillati</taxon>
        <taxon>Bacillota</taxon>
        <taxon>Bacilli</taxon>
        <taxon>Lactobacillales</taxon>
        <taxon>Lactobacillaceae</taxon>
        <taxon>Bombilactobacillus</taxon>
    </lineage>
</organism>
<dbReference type="InterPro" id="IPR001678">
    <property type="entry name" value="MeTrfase_RsmB-F_NOP2_dom"/>
</dbReference>
<protein>
    <submittedName>
        <fullName evidence="8">RsmF rRNA methyltransferase first C-terminal domain-containing protein</fullName>
    </submittedName>
</protein>
<evidence type="ECO:0000256" key="5">
    <source>
        <dbReference type="ARBA" id="ARBA00022884"/>
    </source>
</evidence>
<feature type="active site" description="Nucleophile" evidence="6">
    <location>
        <position position="225"/>
    </location>
</feature>
<keyword evidence="9" id="KW-1185">Reference proteome</keyword>
<dbReference type="GO" id="GO:0001510">
    <property type="term" value="P:RNA methylation"/>
    <property type="evidence" value="ECO:0007669"/>
    <property type="project" value="InterPro"/>
</dbReference>
<dbReference type="Pfam" id="PF01189">
    <property type="entry name" value="Methyltr_RsmB-F"/>
    <property type="match status" value="1"/>
</dbReference>
<keyword evidence="4 6" id="KW-0949">S-adenosyl-L-methionine</keyword>
<dbReference type="RefSeq" id="WP_176941994.1">
    <property type="nucleotide sequence ID" value="NZ_JABZEC010000001.1"/>
</dbReference>
<reference evidence="8 9" key="1">
    <citation type="submission" date="2020-06" db="EMBL/GenBank/DDBJ databases">
        <authorList>
            <person name="Kang J."/>
        </authorList>
    </citation>
    <scope>NUCLEOTIDE SEQUENCE [LARGE SCALE GENOMIC DNA]</scope>
    <source>
        <strain evidence="8 9">DCY120</strain>
    </source>
</reference>
<dbReference type="InterPro" id="IPR049560">
    <property type="entry name" value="MeTrfase_RsmB-F_NOP2_cat"/>
</dbReference>
<dbReference type="InterPro" id="IPR027391">
    <property type="entry name" value="Nol1_Nop2_Fmu_2"/>
</dbReference>
<feature type="binding site" evidence="6">
    <location>
        <begin position="103"/>
        <end position="109"/>
    </location>
    <ligand>
        <name>S-adenosyl-L-methionine</name>
        <dbReference type="ChEBI" id="CHEBI:59789"/>
    </ligand>
</feature>
<keyword evidence="1" id="KW-0963">Cytoplasm</keyword>
<dbReference type="InterPro" id="IPR029063">
    <property type="entry name" value="SAM-dependent_MTases_sf"/>
</dbReference>
<keyword evidence="3 6" id="KW-0808">Transferase</keyword>
<dbReference type="Pfam" id="PF17126">
    <property type="entry name" value="RsmF_methylt_CI"/>
    <property type="match status" value="1"/>
</dbReference>
<dbReference type="CDD" id="cd02440">
    <property type="entry name" value="AdoMet_MTases"/>
    <property type="match status" value="1"/>
</dbReference>
<comment type="caution">
    <text evidence="8">The sequence shown here is derived from an EMBL/GenBank/DDBJ whole genome shotgun (WGS) entry which is preliminary data.</text>
</comment>
<dbReference type="GO" id="GO:0008173">
    <property type="term" value="F:RNA methyltransferase activity"/>
    <property type="evidence" value="ECO:0007669"/>
    <property type="project" value="InterPro"/>
</dbReference>
<dbReference type="Gene3D" id="2.30.130.60">
    <property type="match status" value="1"/>
</dbReference>
<feature type="domain" description="SAM-dependent MTase RsmB/NOP-type" evidence="7">
    <location>
        <begin position="1"/>
        <end position="294"/>
    </location>
</feature>
<name>A0A850R4Q7_9LACO</name>
<evidence type="ECO:0000256" key="6">
    <source>
        <dbReference type="PROSITE-ProRule" id="PRU01023"/>
    </source>
</evidence>
<keyword evidence="5 6" id="KW-0694">RNA-binding</keyword>
<dbReference type="CDD" id="cd21147">
    <property type="entry name" value="RsmF_methylt_CTD1"/>
    <property type="match status" value="1"/>
</dbReference>
<dbReference type="Pfam" id="PF17125">
    <property type="entry name" value="Methyltr_RsmF_N"/>
    <property type="match status" value="1"/>
</dbReference>
<evidence type="ECO:0000256" key="1">
    <source>
        <dbReference type="ARBA" id="ARBA00022490"/>
    </source>
</evidence>
<gene>
    <name evidence="8" type="ORF">HU830_01210</name>
</gene>
<evidence type="ECO:0000259" key="7">
    <source>
        <dbReference type="PROSITE" id="PS51686"/>
    </source>
</evidence>
<dbReference type="Proteomes" id="UP000563523">
    <property type="component" value="Unassembled WGS sequence"/>
</dbReference>
<dbReference type="GO" id="GO:0003723">
    <property type="term" value="F:RNA binding"/>
    <property type="evidence" value="ECO:0007669"/>
    <property type="project" value="UniProtKB-UniRule"/>
</dbReference>
<evidence type="ECO:0000256" key="2">
    <source>
        <dbReference type="ARBA" id="ARBA00022603"/>
    </source>
</evidence>